<sequence length="161" mass="18582">YSYSCHAHNETRIHCCYPSWLRKCLALHRRKGNLIVGEVKYKLRVHLLHRAKHRLVLVRHDGEAQELVALVTHHHEQLCRRDVEKGASIQLERHAWEVCSNRRSVEDAEVVPLHCEALRAKVGQVSRHPAVQDAIRRLLHPRHGHPDVNLASATESARRDA</sequence>
<gene>
    <name evidence="2" type="ORF">EJB05_10609</name>
</gene>
<evidence type="ECO:0000313" key="2">
    <source>
        <dbReference type="EMBL" id="TVU37301.1"/>
    </source>
</evidence>
<dbReference type="AlphaFoldDB" id="A0A5J9VNY5"/>
<feature type="non-terminal residue" evidence="2">
    <location>
        <position position="161"/>
    </location>
</feature>
<feature type="non-terminal residue" evidence="2">
    <location>
        <position position="1"/>
    </location>
</feature>
<evidence type="ECO:0000313" key="3">
    <source>
        <dbReference type="Proteomes" id="UP000324897"/>
    </source>
</evidence>
<dbReference type="Proteomes" id="UP000324897">
    <property type="component" value="Chromosome 4"/>
</dbReference>
<comment type="caution">
    <text evidence="2">The sequence shown here is derived from an EMBL/GenBank/DDBJ whole genome shotgun (WGS) entry which is preliminary data.</text>
</comment>
<proteinExistence type="predicted"/>
<protein>
    <submittedName>
        <fullName evidence="2">Uncharacterized protein</fullName>
    </submittedName>
</protein>
<name>A0A5J9VNY5_9POAL</name>
<dbReference type="EMBL" id="RWGY01000007">
    <property type="protein sequence ID" value="TVU37301.1"/>
    <property type="molecule type" value="Genomic_DNA"/>
</dbReference>
<feature type="region of interest" description="Disordered" evidence="1">
    <location>
        <begin position="142"/>
        <end position="161"/>
    </location>
</feature>
<organism evidence="2 3">
    <name type="scientific">Eragrostis curvula</name>
    <name type="common">weeping love grass</name>
    <dbReference type="NCBI Taxonomy" id="38414"/>
    <lineage>
        <taxon>Eukaryota</taxon>
        <taxon>Viridiplantae</taxon>
        <taxon>Streptophyta</taxon>
        <taxon>Embryophyta</taxon>
        <taxon>Tracheophyta</taxon>
        <taxon>Spermatophyta</taxon>
        <taxon>Magnoliopsida</taxon>
        <taxon>Liliopsida</taxon>
        <taxon>Poales</taxon>
        <taxon>Poaceae</taxon>
        <taxon>PACMAD clade</taxon>
        <taxon>Chloridoideae</taxon>
        <taxon>Eragrostideae</taxon>
        <taxon>Eragrostidinae</taxon>
        <taxon>Eragrostis</taxon>
    </lineage>
</organism>
<accession>A0A5J9VNY5</accession>
<reference evidence="2 3" key="1">
    <citation type="journal article" date="2019" name="Sci. Rep.">
        <title>A high-quality genome of Eragrostis curvula grass provides insights into Poaceae evolution and supports new strategies to enhance forage quality.</title>
        <authorList>
            <person name="Carballo J."/>
            <person name="Santos B.A.C.M."/>
            <person name="Zappacosta D."/>
            <person name="Garbus I."/>
            <person name="Selva J.P."/>
            <person name="Gallo C.A."/>
            <person name="Diaz A."/>
            <person name="Albertini E."/>
            <person name="Caccamo M."/>
            <person name="Echenique V."/>
        </authorList>
    </citation>
    <scope>NUCLEOTIDE SEQUENCE [LARGE SCALE GENOMIC DNA]</scope>
    <source>
        <strain evidence="3">cv. Victoria</strain>
        <tissue evidence="2">Leaf</tissue>
    </source>
</reference>
<dbReference type="Gramene" id="TVU37301">
    <property type="protein sequence ID" value="TVU37301"/>
    <property type="gene ID" value="EJB05_10609"/>
</dbReference>
<evidence type="ECO:0000256" key="1">
    <source>
        <dbReference type="SAM" id="MobiDB-lite"/>
    </source>
</evidence>
<keyword evidence="3" id="KW-1185">Reference proteome</keyword>